<name>A0A438DZG3_VITVI</name>
<dbReference type="PANTHER" id="PTHR24559">
    <property type="entry name" value="TRANSPOSON TY3-I GAG-POL POLYPROTEIN"/>
    <property type="match status" value="1"/>
</dbReference>
<protein>
    <submittedName>
        <fullName evidence="4">RNA-directed DNA polymerase-like</fullName>
    </submittedName>
</protein>
<comment type="caution">
    <text evidence="4">The sequence shown here is derived from an EMBL/GenBank/DDBJ whole genome shotgun (WGS) entry which is preliminary data.</text>
</comment>
<keyword evidence="4" id="KW-0695">RNA-directed DNA polymerase</keyword>
<dbReference type="EMBL" id="QGNW01001450">
    <property type="protein sequence ID" value="RVW40884.1"/>
    <property type="molecule type" value="Genomic_DNA"/>
</dbReference>
<evidence type="ECO:0000256" key="1">
    <source>
        <dbReference type="SAM" id="MobiDB-lite"/>
    </source>
</evidence>
<dbReference type="Gene3D" id="3.30.70.270">
    <property type="match status" value="1"/>
</dbReference>
<dbReference type="Proteomes" id="UP000288805">
    <property type="component" value="Unassembled WGS sequence"/>
</dbReference>
<dbReference type="CDD" id="cd01647">
    <property type="entry name" value="RT_LTR"/>
    <property type="match status" value="1"/>
</dbReference>
<keyword evidence="4" id="KW-0548">Nucleotidyltransferase</keyword>
<organism evidence="4 5">
    <name type="scientific">Vitis vinifera</name>
    <name type="common">Grape</name>
    <dbReference type="NCBI Taxonomy" id="29760"/>
    <lineage>
        <taxon>Eukaryota</taxon>
        <taxon>Viridiplantae</taxon>
        <taxon>Streptophyta</taxon>
        <taxon>Embryophyta</taxon>
        <taxon>Tracheophyta</taxon>
        <taxon>Spermatophyta</taxon>
        <taxon>Magnoliopsida</taxon>
        <taxon>eudicotyledons</taxon>
        <taxon>Gunneridae</taxon>
        <taxon>Pentapetalae</taxon>
        <taxon>rosids</taxon>
        <taxon>Vitales</taxon>
        <taxon>Vitaceae</taxon>
        <taxon>Viteae</taxon>
        <taxon>Vitis</taxon>
    </lineage>
</organism>
<evidence type="ECO:0000259" key="3">
    <source>
        <dbReference type="Pfam" id="PF00078"/>
    </source>
</evidence>
<feature type="domain" description="Reverse transcriptase" evidence="3">
    <location>
        <begin position="467"/>
        <end position="557"/>
    </location>
</feature>
<dbReference type="CDD" id="cd00303">
    <property type="entry name" value="retropepsin_like"/>
    <property type="match status" value="1"/>
</dbReference>
<dbReference type="InterPro" id="IPR043128">
    <property type="entry name" value="Rev_trsase/Diguanyl_cyclase"/>
</dbReference>
<dbReference type="PANTHER" id="PTHR24559:SF436">
    <property type="entry name" value="RNA-DIRECTED DNA POLYMERASE HOMOLOG"/>
    <property type="match status" value="1"/>
</dbReference>
<proteinExistence type="predicted"/>
<dbReference type="SUPFAM" id="SSF56672">
    <property type="entry name" value="DNA/RNA polymerases"/>
    <property type="match status" value="1"/>
</dbReference>
<feature type="compositionally biased region" description="Basic and acidic residues" evidence="1">
    <location>
        <begin position="223"/>
        <end position="238"/>
    </location>
</feature>
<evidence type="ECO:0000256" key="2">
    <source>
        <dbReference type="SAM" id="SignalP"/>
    </source>
</evidence>
<feature type="region of interest" description="Disordered" evidence="1">
    <location>
        <begin position="217"/>
        <end position="243"/>
    </location>
</feature>
<dbReference type="InterPro" id="IPR000477">
    <property type="entry name" value="RT_dom"/>
</dbReference>
<sequence>MHHCGGIFFRLSYLLIAAKKASNYPLDPMTEKRASWVGAPREGLDHTKGHHGTALGIPRTHERHSSMHTWAPRHVWRAPCHGHLDMAWAHTSVKGKHTDALDTWLADFKGVTSGIKVSTRMVGGSVMEALRERIARMEEMLGEWPHEDDTMASWEERNIHCSPQEGLLQGCSLGPEVPPMSKSQNLRAGLHWQEVRDLPTAMAATDCLVDYKMGGTISTMQKPKSEGDRKTKTEDKTSKKSSPLEWQDASFAMVLTEPRIAPKEINSLAIVTVEDKGESDLETPPRLSHGGQSCHSQFHGHLRCNQVRIEVGRGYQSIKAVNNKAQKIQGIAKNVPMQVGDWKGTCNLLCVPLDDFDLIIGVDFILKAKALRANDDGKGQPEMLSAIQLKKGLKQSYDTYVAALIKIKNGNCHPDDLLTIGLNCCLEQSPRLKPLTGCLLRIVGATKTVEGIVGCRPDPALEGSIWALNKVTIKNKYPIPLATELFDKLSKASYFTKLDLRSGYWQVQIEIGDEGRTNCVTRYGSYKFLVMPFGMTNAPTTFCTYVSSSMYDVSSRHLDNGSYCSLRGDSEPIGEAMGATPWFDRALNAQLTQTQDDYAWHRGAMPCALGRPSHGRNAMACCCGALI</sequence>
<dbReference type="InterPro" id="IPR021109">
    <property type="entry name" value="Peptidase_aspartic_dom_sf"/>
</dbReference>
<keyword evidence="4" id="KW-0808">Transferase</keyword>
<dbReference type="InterPro" id="IPR043502">
    <property type="entry name" value="DNA/RNA_pol_sf"/>
</dbReference>
<dbReference type="GO" id="GO:0003964">
    <property type="term" value="F:RNA-directed DNA polymerase activity"/>
    <property type="evidence" value="ECO:0007669"/>
    <property type="project" value="UniProtKB-KW"/>
</dbReference>
<dbReference type="Pfam" id="PF00078">
    <property type="entry name" value="RVT_1"/>
    <property type="match status" value="1"/>
</dbReference>
<feature type="signal peptide" evidence="2">
    <location>
        <begin position="1"/>
        <end position="23"/>
    </location>
</feature>
<evidence type="ECO:0000313" key="5">
    <source>
        <dbReference type="Proteomes" id="UP000288805"/>
    </source>
</evidence>
<dbReference type="Gene3D" id="3.10.10.10">
    <property type="entry name" value="HIV Type 1 Reverse Transcriptase, subunit A, domain 1"/>
    <property type="match status" value="1"/>
</dbReference>
<reference evidence="4 5" key="1">
    <citation type="journal article" date="2018" name="PLoS Genet.">
        <title>Population sequencing reveals clonal diversity and ancestral inbreeding in the grapevine cultivar Chardonnay.</title>
        <authorList>
            <person name="Roach M.J."/>
            <person name="Johnson D.L."/>
            <person name="Bohlmann J."/>
            <person name="van Vuuren H.J."/>
            <person name="Jones S.J."/>
            <person name="Pretorius I.S."/>
            <person name="Schmidt S.A."/>
            <person name="Borneman A.R."/>
        </authorList>
    </citation>
    <scope>NUCLEOTIDE SEQUENCE [LARGE SCALE GENOMIC DNA]</scope>
    <source>
        <strain evidence="5">cv. Chardonnay</strain>
        <tissue evidence="4">Leaf</tissue>
    </source>
</reference>
<gene>
    <name evidence="4" type="primary">RRPO_59</name>
    <name evidence="4" type="ORF">CK203_094289</name>
</gene>
<dbReference type="AlphaFoldDB" id="A0A438DZG3"/>
<dbReference type="Gene3D" id="2.40.70.10">
    <property type="entry name" value="Acid Proteases"/>
    <property type="match status" value="1"/>
</dbReference>
<feature type="chain" id="PRO_5019026792" evidence="2">
    <location>
        <begin position="24"/>
        <end position="627"/>
    </location>
</feature>
<evidence type="ECO:0000313" key="4">
    <source>
        <dbReference type="EMBL" id="RVW40884.1"/>
    </source>
</evidence>
<dbReference type="InterPro" id="IPR053134">
    <property type="entry name" value="RNA-dir_DNA_polymerase"/>
</dbReference>
<accession>A0A438DZG3</accession>
<keyword evidence="2" id="KW-0732">Signal</keyword>